<keyword evidence="3 6" id="KW-0862">Zinc</keyword>
<dbReference type="RefSeq" id="WP_146568428.1">
    <property type="nucleotide sequence ID" value="NZ_SIHJ01000004.1"/>
</dbReference>
<dbReference type="InterPro" id="IPR036409">
    <property type="entry name" value="Aldolase_II/adducin_N_sf"/>
</dbReference>
<dbReference type="GO" id="GO:0019509">
    <property type="term" value="P:L-methionine salvage from methylthioadenosine"/>
    <property type="evidence" value="ECO:0007669"/>
    <property type="project" value="UniProtKB-UniRule"/>
</dbReference>
<dbReference type="OrthoDB" id="9805559at2"/>
<comment type="similarity">
    <text evidence="6">Belongs to the aldolase class II family. MtnB subfamily.</text>
</comment>
<dbReference type="InterPro" id="IPR001303">
    <property type="entry name" value="Aldolase_II/adducin_N"/>
</dbReference>
<evidence type="ECO:0000256" key="6">
    <source>
        <dbReference type="HAMAP-Rule" id="MF_01677"/>
    </source>
</evidence>
<reference evidence="8 9" key="1">
    <citation type="submission" date="2019-02" db="EMBL/GenBank/DDBJ databases">
        <title>Deep-cultivation of Planctomycetes and their phenomic and genomic characterization uncovers novel biology.</title>
        <authorList>
            <person name="Wiegand S."/>
            <person name="Jogler M."/>
            <person name="Boedeker C."/>
            <person name="Pinto D."/>
            <person name="Vollmers J."/>
            <person name="Rivas-Marin E."/>
            <person name="Kohn T."/>
            <person name="Peeters S.H."/>
            <person name="Heuer A."/>
            <person name="Rast P."/>
            <person name="Oberbeckmann S."/>
            <person name="Bunk B."/>
            <person name="Jeske O."/>
            <person name="Meyerdierks A."/>
            <person name="Storesund J.E."/>
            <person name="Kallscheuer N."/>
            <person name="Luecker S."/>
            <person name="Lage O.M."/>
            <person name="Pohl T."/>
            <person name="Merkel B.J."/>
            <person name="Hornburger P."/>
            <person name="Mueller R.-W."/>
            <person name="Bruemmer F."/>
            <person name="Labrenz M."/>
            <person name="Spormann A.M."/>
            <person name="Op Den Camp H."/>
            <person name="Overmann J."/>
            <person name="Amann R."/>
            <person name="Jetten M.S.M."/>
            <person name="Mascher T."/>
            <person name="Medema M.H."/>
            <person name="Devos D.P."/>
            <person name="Kaster A.-K."/>
            <person name="Ovreas L."/>
            <person name="Rohde M."/>
            <person name="Galperin M.Y."/>
            <person name="Jogler C."/>
        </authorList>
    </citation>
    <scope>NUCLEOTIDE SEQUENCE [LARGE SCALE GENOMIC DNA]</scope>
    <source>
        <strain evidence="8 9">KOR34</strain>
    </source>
</reference>
<feature type="binding site" evidence="6">
    <location>
        <position position="108"/>
    </location>
    <ligand>
        <name>Zn(2+)</name>
        <dbReference type="ChEBI" id="CHEBI:29105"/>
    </ligand>
</feature>
<dbReference type="AlphaFoldDB" id="A0A5C5UY16"/>
<dbReference type="EC" id="4.2.1.109" evidence="6"/>
<dbReference type="NCBIfam" id="TIGR03328">
    <property type="entry name" value="salvage_mtnB"/>
    <property type="match status" value="1"/>
</dbReference>
<dbReference type="UniPathway" id="UPA00904">
    <property type="reaction ID" value="UER00875"/>
</dbReference>
<dbReference type="Pfam" id="PF00596">
    <property type="entry name" value="Aldolase_II"/>
    <property type="match status" value="1"/>
</dbReference>
<feature type="binding site" evidence="6">
    <location>
        <position position="110"/>
    </location>
    <ligand>
        <name>Zn(2+)</name>
        <dbReference type="ChEBI" id="CHEBI:29105"/>
    </ligand>
</feature>
<dbReference type="SMART" id="SM01007">
    <property type="entry name" value="Aldolase_II"/>
    <property type="match status" value="1"/>
</dbReference>
<keyword evidence="5 6" id="KW-0456">Lyase</keyword>
<protein>
    <recommendedName>
        <fullName evidence="6">Methylthioribulose-1-phosphate dehydratase</fullName>
        <shortName evidence="6">MTRu-1-P dehydratase</shortName>
        <ecNumber evidence="6">4.2.1.109</ecNumber>
    </recommendedName>
</protein>
<evidence type="ECO:0000256" key="2">
    <source>
        <dbReference type="ARBA" id="ARBA00022723"/>
    </source>
</evidence>
<dbReference type="GO" id="GO:0005737">
    <property type="term" value="C:cytoplasm"/>
    <property type="evidence" value="ECO:0007669"/>
    <property type="project" value="UniProtKB-UniRule"/>
</dbReference>
<organism evidence="8 9">
    <name type="scientific">Posidoniimonas corsicana</name>
    <dbReference type="NCBI Taxonomy" id="1938618"/>
    <lineage>
        <taxon>Bacteria</taxon>
        <taxon>Pseudomonadati</taxon>
        <taxon>Planctomycetota</taxon>
        <taxon>Planctomycetia</taxon>
        <taxon>Pirellulales</taxon>
        <taxon>Lacipirellulaceae</taxon>
        <taxon>Posidoniimonas</taxon>
    </lineage>
</organism>
<accession>A0A5C5UY16</accession>
<comment type="catalytic activity">
    <reaction evidence="6">
        <text>5-(methylsulfanyl)-D-ribulose 1-phosphate = 5-methylsulfanyl-2,3-dioxopentyl phosphate + H2O</text>
        <dbReference type="Rhea" id="RHEA:15549"/>
        <dbReference type="ChEBI" id="CHEBI:15377"/>
        <dbReference type="ChEBI" id="CHEBI:58548"/>
        <dbReference type="ChEBI" id="CHEBI:58828"/>
        <dbReference type="EC" id="4.2.1.109"/>
    </reaction>
</comment>
<comment type="caution">
    <text evidence="8">The sequence shown here is derived from an EMBL/GenBank/DDBJ whole genome shotgun (WGS) entry which is preliminary data.</text>
</comment>
<comment type="cofactor">
    <cofactor evidence="6">
        <name>Zn(2+)</name>
        <dbReference type="ChEBI" id="CHEBI:29105"/>
    </cofactor>
    <text evidence="6">Binds 1 zinc ion per subunit.</text>
</comment>
<sequence length="219" mass="23544">MLSSASSPTLTGAALDAALDDLSATGADFHRRGWSLGTSSNYSVLVGRDPLELMVTVSGKDKGRLGRGDYVRVGADGRPVEAGAPPSSAETMLHVVLARQPGVGAVLHTHSPAATLLSDHYAGQSVLRLEGYEMLKGLSGHSTHQATELTPIFENTQDIPSLALKVEERLNDADHPLQHGFLIRKHGLYAWGADIAEARRHIEVFEFLMECELRKLSLA</sequence>
<evidence type="ECO:0000313" key="9">
    <source>
        <dbReference type="Proteomes" id="UP000316714"/>
    </source>
</evidence>
<evidence type="ECO:0000256" key="1">
    <source>
        <dbReference type="ARBA" id="ARBA00022605"/>
    </source>
</evidence>
<dbReference type="HAMAP" id="MF_01677">
    <property type="entry name" value="Salvage_MtnB"/>
    <property type="match status" value="1"/>
</dbReference>
<keyword evidence="2 6" id="KW-0479">Metal-binding</keyword>
<dbReference type="GO" id="GO:0046570">
    <property type="term" value="F:methylthioribulose 1-phosphate dehydratase activity"/>
    <property type="evidence" value="ECO:0007669"/>
    <property type="project" value="UniProtKB-UniRule"/>
</dbReference>
<dbReference type="PANTHER" id="PTHR10640">
    <property type="entry name" value="METHYLTHIORIBULOSE-1-PHOSPHATE DEHYDRATASE"/>
    <property type="match status" value="1"/>
</dbReference>
<dbReference type="GO" id="GO:0008270">
    <property type="term" value="F:zinc ion binding"/>
    <property type="evidence" value="ECO:0007669"/>
    <property type="project" value="UniProtKB-UniRule"/>
</dbReference>
<dbReference type="Proteomes" id="UP000316714">
    <property type="component" value="Unassembled WGS sequence"/>
</dbReference>
<dbReference type="PANTHER" id="PTHR10640:SF7">
    <property type="entry name" value="METHYLTHIORIBULOSE-1-PHOSPHATE DEHYDRATASE"/>
    <property type="match status" value="1"/>
</dbReference>
<comment type="pathway">
    <text evidence="6">Amino-acid biosynthesis; L-methionine biosynthesis via salvage pathway; L-methionine from S-methyl-5-thio-alpha-D-ribose 1-phosphate: step 2/6.</text>
</comment>
<name>A0A5C5UY16_9BACT</name>
<dbReference type="EMBL" id="SIHJ01000004">
    <property type="protein sequence ID" value="TWT31246.1"/>
    <property type="molecule type" value="Genomic_DNA"/>
</dbReference>
<comment type="function">
    <text evidence="6">Catalyzes the dehydration of methylthioribulose-1-phosphate (MTRu-1-P) into 2,3-diketo-5-methylthiopentyl-1-phosphate (DK-MTP-1-P).</text>
</comment>
<evidence type="ECO:0000313" key="8">
    <source>
        <dbReference type="EMBL" id="TWT31246.1"/>
    </source>
</evidence>
<feature type="domain" description="Class II aldolase/adducin N-terminal" evidence="7">
    <location>
        <begin position="20"/>
        <end position="213"/>
    </location>
</feature>
<evidence type="ECO:0000259" key="7">
    <source>
        <dbReference type="SMART" id="SM01007"/>
    </source>
</evidence>
<proteinExistence type="inferred from homology"/>
<keyword evidence="1 6" id="KW-0028">Amino-acid biosynthesis</keyword>
<keyword evidence="4 6" id="KW-0486">Methionine biosynthesis</keyword>
<evidence type="ECO:0000256" key="4">
    <source>
        <dbReference type="ARBA" id="ARBA00023167"/>
    </source>
</evidence>
<dbReference type="InterPro" id="IPR017714">
    <property type="entry name" value="MethylthioRu-1-P_deHdtase_MtnB"/>
</dbReference>
<dbReference type="Gene3D" id="3.40.225.10">
    <property type="entry name" value="Class II aldolase/adducin N-terminal domain"/>
    <property type="match status" value="1"/>
</dbReference>
<keyword evidence="9" id="KW-1185">Reference proteome</keyword>
<dbReference type="SUPFAM" id="SSF53639">
    <property type="entry name" value="AraD/HMP-PK domain-like"/>
    <property type="match status" value="1"/>
</dbReference>
<evidence type="ECO:0000256" key="5">
    <source>
        <dbReference type="ARBA" id="ARBA00023239"/>
    </source>
</evidence>
<gene>
    <name evidence="6 8" type="primary">mtnB</name>
    <name evidence="8" type="ORF">KOR34_46220</name>
</gene>
<evidence type="ECO:0000256" key="3">
    <source>
        <dbReference type="ARBA" id="ARBA00022833"/>
    </source>
</evidence>